<feature type="transmembrane region" description="Helical" evidence="1">
    <location>
        <begin position="36"/>
        <end position="54"/>
    </location>
</feature>
<accession>A0AAV5U8J1</accession>
<reference evidence="2" key="1">
    <citation type="submission" date="2023-10" db="EMBL/GenBank/DDBJ databases">
        <title>Genome assembly of Pristionchus species.</title>
        <authorList>
            <person name="Yoshida K."/>
            <person name="Sommer R.J."/>
        </authorList>
    </citation>
    <scope>NUCLEOTIDE SEQUENCE</scope>
    <source>
        <strain evidence="2">RS0144</strain>
    </source>
</reference>
<dbReference type="PANTHER" id="PTHR45830:SF15">
    <property type="entry name" value="SERPENTINE RECEPTOR, CLASS I"/>
    <property type="match status" value="1"/>
</dbReference>
<protein>
    <recommendedName>
        <fullName evidence="4">G protein-coupled receptor</fullName>
    </recommendedName>
</protein>
<organism evidence="2 3">
    <name type="scientific">Pristionchus entomophagus</name>
    <dbReference type="NCBI Taxonomy" id="358040"/>
    <lineage>
        <taxon>Eukaryota</taxon>
        <taxon>Metazoa</taxon>
        <taxon>Ecdysozoa</taxon>
        <taxon>Nematoda</taxon>
        <taxon>Chromadorea</taxon>
        <taxon>Rhabditida</taxon>
        <taxon>Rhabditina</taxon>
        <taxon>Diplogasteromorpha</taxon>
        <taxon>Diplogasteroidea</taxon>
        <taxon>Neodiplogasteridae</taxon>
        <taxon>Pristionchus</taxon>
    </lineage>
</organism>
<feature type="non-terminal residue" evidence="2">
    <location>
        <position position="304"/>
    </location>
</feature>
<feature type="transmembrane region" description="Helical" evidence="1">
    <location>
        <begin position="133"/>
        <end position="151"/>
    </location>
</feature>
<keyword evidence="1" id="KW-0472">Membrane</keyword>
<name>A0AAV5U8J1_9BILA</name>
<feature type="transmembrane region" description="Helical" evidence="1">
    <location>
        <begin position="86"/>
        <end position="112"/>
    </location>
</feature>
<dbReference type="AlphaFoldDB" id="A0AAV5U8J1"/>
<evidence type="ECO:0000313" key="2">
    <source>
        <dbReference type="EMBL" id="GMT03184.1"/>
    </source>
</evidence>
<dbReference type="PANTHER" id="PTHR45830">
    <property type="entry name" value="SERPENTINE RECEPTOR, CLASS I"/>
    <property type="match status" value="1"/>
</dbReference>
<sequence length="304" mass="34477">RPISDTSINAICSTIGVISLLFNVFCLVSLLNLRAIYARNIFVILILLQVVYLAQNLHFTLLYVPFMYMPVSGGYCIGLLCQQGRIPFLAHHSLCIFLIVNLCGLFTLLLLFRHQNLMRALSRFKLERRASRVVSLLLVLGINTLPIRYSITSYLLDPADQEGLLRKLCPSCDWVERLRNFGVQDSGDVIVNGGIILVTVFAYSTIGFLISGHICRVIAQYRWQSLSYGSRVKIRQTLQSLVQYFSFIIFLAVPTLLFMALQFHHFEDDSVVLLPSVFLFSLNSLAHSTLLVANTPPMRERARR</sequence>
<proteinExistence type="predicted"/>
<gene>
    <name evidence="2" type="ORF">PENTCL1PPCAC_25358</name>
</gene>
<feature type="non-terminal residue" evidence="2">
    <location>
        <position position="1"/>
    </location>
</feature>
<evidence type="ECO:0008006" key="4">
    <source>
        <dbReference type="Google" id="ProtNLM"/>
    </source>
</evidence>
<dbReference type="InterPro" id="IPR019429">
    <property type="entry name" value="7TM_GPCR_serpentine_rcpt_Sri"/>
</dbReference>
<keyword evidence="3" id="KW-1185">Reference proteome</keyword>
<comment type="caution">
    <text evidence="2">The sequence shown here is derived from an EMBL/GenBank/DDBJ whole genome shotgun (WGS) entry which is preliminary data.</text>
</comment>
<feature type="transmembrane region" description="Helical" evidence="1">
    <location>
        <begin position="273"/>
        <end position="294"/>
    </location>
</feature>
<keyword evidence="1" id="KW-0812">Transmembrane</keyword>
<feature type="transmembrane region" description="Helical" evidence="1">
    <location>
        <begin position="7"/>
        <end position="30"/>
    </location>
</feature>
<evidence type="ECO:0000256" key="1">
    <source>
        <dbReference type="SAM" id="Phobius"/>
    </source>
</evidence>
<feature type="transmembrane region" description="Helical" evidence="1">
    <location>
        <begin position="240"/>
        <end position="261"/>
    </location>
</feature>
<feature type="transmembrane region" description="Helical" evidence="1">
    <location>
        <begin position="195"/>
        <end position="219"/>
    </location>
</feature>
<keyword evidence="1" id="KW-1133">Transmembrane helix</keyword>
<dbReference type="Proteomes" id="UP001432027">
    <property type="component" value="Unassembled WGS sequence"/>
</dbReference>
<evidence type="ECO:0000313" key="3">
    <source>
        <dbReference type="Proteomes" id="UP001432027"/>
    </source>
</evidence>
<dbReference type="EMBL" id="BTSX01000006">
    <property type="protein sequence ID" value="GMT03184.1"/>
    <property type="molecule type" value="Genomic_DNA"/>
</dbReference>
<dbReference type="Pfam" id="PF10327">
    <property type="entry name" value="7TM_GPCR_Sri"/>
    <property type="match status" value="1"/>
</dbReference>